<dbReference type="Proteomes" id="UP001500403">
    <property type="component" value="Unassembled WGS sequence"/>
</dbReference>
<accession>A0ABN3WTI3</accession>
<keyword evidence="3" id="KW-1185">Reference proteome</keyword>
<evidence type="ECO:0000256" key="1">
    <source>
        <dbReference type="SAM" id="MobiDB-lite"/>
    </source>
</evidence>
<name>A0ABN3WTI3_9ACTN</name>
<evidence type="ECO:0000313" key="2">
    <source>
        <dbReference type="EMBL" id="GAA2926047.1"/>
    </source>
</evidence>
<comment type="caution">
    <text evidence="2">The sequence shown here is derived from an EMBL/GenBank/DDBJ whole genome shotgun (WGS) entry which is preliminary data.</text>
</comment>
<proteinExistence type="predicted"/>
<organism evidence="2 3">
    <name type="scientific">Streptomyces enissocaesilis</name>
    <dbReference type="NCBI Taxonomy" id="332589"/>
    <lineage>
        <taxon>Bacteria</taxon>
        <taxon>Bacillati</taxon>
        <taxon>Actinomycetota</taxon>
        <taxon>Actinomycetes</taxon>
        <taxon>Kitasatosporales</taxon>
        <taxon>Streptomycetaceae</taxon>
        <taxon>Streptomyces</taxon>
        <taxon>Streptomyces rochei group</taxon>
    </lineage>
</organism>
<reference evidence="2 3" key="1">
    <citation type="journal article" date="2019" name="Int. J. Syst. Evol. Microbiol.">
        <title>The Global Catalogue of Microorganisms (GCM) 10K type strain sequencing project: providing services to taxonomists for standard genome sequencing and annotation.</title>
        <authorList>
            <consortium name="The Broad Institute Genomics Platform"/>
            <consortium name="The Broad Institute Genome Sequencing Center for Infectious Disease"/>
            <person name="Wu L."/>
            <person name="Ma J."/>
        </authorList>
    </citation>
    <scope>NUCLEOTIDE SEQUENCE [LARGE SCALE GENOMIC DNA]</scope>
    <source>
        <strain evidence="2 3">JCM 9088</strain>
    </source>
</reference>
<feature type="region of interest" description="Disordered" evidence="1">
    <location>
        <begin position="71"/>
        <end position="103"/>
    </location>
</feature>
<sequence>MPSRIVTRACSSLFRAAVSTSVVPLFRDRPPFARVLVLRAAAPDSTVSLPQGSTVLTGLCPKHSQCFTLAEPGHNSSAASHTPPRTPGAETPVTGIRTGTEGK</sequence>
<gene>
    <name evidence="2" type="ORF">GCM10010446_08010</name>
</gene>
<protein>
    <submittedName>
        <fullName evidence="2">Uncharacterized protein</fullName>
    </submittedName>
</protein>
<evidence type="ECO:0000313" key="3">
    <source>
        <dbReference type="Proteomes" id="UP001500403"/>
    </source>
</evidence>
<dbReference type="EMBL" id="BAAAUD010000010">
    <property type="protein sequence ID" value="GAA2926047.1"/>
    <property type="molecule type" value="Genomic_DNA"/>
</dbReference>